<gene>
    <name evidence="1" type="ORF">L484_003835</name>
</gene>
<evidence type="ECO:0000313" key="2">
    <source>
        <dbReference type="Proteomes" id="UP000030645"/>
    </source>
</evidence>
<dbReference type="Proteomes" id="UP000030645">
    <property type="component" value="Unassembled WGS sequence"/>
</dbReference>
<dbReference type="AlphaFoldDB" id="W9RCA2"/>
<protein>
    <submittedName>
        <fullName evidence="1">Uncharacterized protein</fullName>
    </submittedName>
</protein>
<name>W9RCA2_9ROSA</name>
<organism evidence="1 2">
    <name type="scientific">Morus notabilis</name>
    <dbReference type="NCBI Taxonomy" id="981085"/>
    <lineage>
        <taxon>Eukaryota</taxon>
        <taxon>Viridiplantae</taxon>
        <taxon>Streptophyta</taxon>
        <taxon>Embryophyta</taxon>
        <taxon>Tracheophyta</taxon>
        <taxon>Spermatophyta</taxon>
        <taxon>Magnoliopsida</taxon>
        <taxon>eudicotyledons</taxon>
        <taxon>Gunneridae</taxon>
        <taxon>Pentapetalae</taxon>
        <taxon>rosids</taxon>
        <taxon>fabids</taxon>
        <taxon>Rosales</taxon>
        <taxon>Moraceae</taxon>
        <taxon>Moreae</taxon>
        <taxon>Morus</taxon>
    </lineage>
</organism>
<reference evidence="2" key="1">
    <citation type="submission" date="2013-01" db="EMBL/GenBank/DDBJ databases">
        <title>Draft Genome Sequence of a Mulberry Tree, Morus notabilis C.K. Schneid.</title>
        <authorList>
            <person name="He N."/>
            <person name="Zhao S."/>
        </authorList>
    </citation>
    <scope>NUCLEOTIDE SEQUENCE</scope>
</reference>
<evidence type="ECO:0000313" key="1">
    <source>
        <dbReference type="EMBL" id="EXB50509.1"/>
    </source>
</evidence>
<keyword evidence="2" id="KW-1185">Reference proteome</keyword>
<proteinExistence type="predicted"/>
<accession>W9RCA2</accession>
<dbReference type="EMBL" id="KE344002">
    <property type="protein sequence ID" value="EXB50509.1"/>
    <property type="molecule type" value="Genomic_DNA"/>
</dbReference>
<sequence length="159" mass="17670">MFRRDTAIDCGDRYGVRRRRQGRCTTAVIATVYSGGDNDGVRRRRQRRCTATAKAMVYGGGDNDGSGGGALHCRRKWWFYEQWHDGLEGSSDEAFPVRVDGKVHLGFVPLVALILFPANSDEVRGCTTRQRTQLIESFPMTWEVSKSDVGIPTVVGGRA</sequence>